<reference evidence="1 2" key="2">
    <citation type="journal article" date="2008" name="Int. J. Syst. Evol. Microbiol.">
        <title>Methanocella paludicola gen. nov., sp. nov., a methane-producing archaeon, the first isolate of the lineage 'Rice Cluster I', and proposal of the new archaeal order Methanocellales ord. nov.</title>
        <authorList>
            <person name="Sakai S."/>
            <person name="Imachi H."/>
            <person name="Hanada S."/>
            <person name="Ohashi A."/>
            <person name="Harada H."/>
            <person name="Kamagata Y."/>
        </authorList>
    </citation>
    <scope>NUCLEOTIDE SEQUENCE [LARGE SCALE GENOMIC DNA]</scope>
    <source>
        <strain evidence="2">DSM 17711 / JCM 13418 / NBRC 101707 / SANAE</strain>
    </source>
</reference>
<dbReference type="AlphaFoldDB" id="D1Z2L3"/>
<sequence length="174" mass="19388">MRSRIFAILIALLAVAASGCVLTQTAQPSPSPQATVTPVPPTVWPPATIGTITSSQVSVKDLEVSYNRNEDSMQSENFTIVMENTGRTWANNTFLTLRVTDAQTDEFYYNSPQIDLGNIPPRSTRQVNLTTDRHDFGFSVLVETEYFWGDNLEFHNKFKKAYTLAPVDLDHLSG</sequence>
<dbReference type="Proteomes" id="UP000001882">
    <property type="component" value="Chromosome"/>
</dbReference>
<name>D1Z2L3_METPS</name>
<dbReference type="eggNOG" id="arCOG11019">
    <property type="taxonomic scope" value="Archaea"/>
</dbReference>
<dbReference type="PROSITE" id="PS51257">
    <property type="entry name" value="PROKAR_LIPOPROTEIN"/>
    <property type="match status" value="1"/>
</dbReference>
<keyword evidence="2" id="KW-1185">Reference proteome</keyword>
<dbReference type="STRING" id="304371.MCP_2863"/>
<evidence type="ECO:0000313" key="2">
    <source>
        <dbReference type="Proteomes" id="UP000001882"/>
    </source>
</evidence>
<evidence type="ECO:0000313" key="1">
    <source>
        <dbReference type="EMBL" id="BAI62935.1"/>
    </source>
</evidence>
<dbReference type="RefSeq" id="WP_012901605.1">
    <property type="nucleotide sequence ID" value="NC_013665.1"/>
</dbReference>
<organism evidence="1 2">
    <name type="scientific">Methanocella paludicola (strain DSM 17711 / JCM 13418 / NBRC 101707 / SANAE)</name>
    <dbReference type="NCBI Taxonomy" id="304371"/>
    <lineage>
        <taxon>Archaea</taxon>
        <taxon>Methanobacteriati</taxon>
        <taxon>Methanobacteriota</taxon>
        <taxon>Stenosarchaea group</taxon>
        <taxon>Methanomicrobia</taxon>
        <taxon>Methanocellales</taxon>
        <taxon>Methanocellaceae</taxon>
        <taxon>Methanocella</taxon>
    </lineage>
</organism>
<dbReference type="EMBL" id="AP011532">
    <property type="protein sequence ID" value="BAI62935.1"/>
    <property type="molecule type" value="Genomic_DNA"/>
</dbReference>
<dbReference type="KEGG" id="mpd:MCP_2863"/>
<reference evidence="1 2" key="1">
    <citation type="journal article" date="2007" name="Appl. Environ. Microbiol.">
        <title>Isolation of key methanogens for global methane emission from rice paddy fields: a novel isolate affiliated with the clone cluster rice cluster I.</title>
        <authorList>
            <person name="Sakai S."/>
            <person name="Imachi H."/>
            <person name="Sekiguchi Y."/>
            <person name="Ohashi A."/>
            <person name="Harada H."/>
            <person name="Kamagata Y."/>
        </authorList>
    </citation>
    <scope>NUCLEOTIDE SEQUENCE [LARGE SCALE GENOMIC DNA]</scope>
    <source>
        <strain evidence="2">DSM 17711 / JCM 13418 / NBRC 101707 / SANAE</strain>
    </source>
</reference>
<dbReference type="InParanoid" id="D1Z2L3"/>
<gene>
    <name evidence="1" type="ordered locus">MCP_2863</name>
</gene>
<proteinExistence type="predicted"/>
<accession>D1Z2L3</accession>
<protein>
    <submittedName>
        <fullName evidence="1">Uncharacterized protein</fullName>
    </submittedName>
</protein>
<dbReference type="GeneID" id="8682540"/>
<reference evidence="2" key="3">
    <citation type="journal article" date="2011" name="PLoS ONE">
        <title>Genome sequence of a mesophilic hydrogenotrophic methanogen Methanocella paludicola, the first cultivated representative of the order Methanocellales.</title>
        <authorList>
            <person name="Sakai S."/>
            <person name="Takaki Y."/>
            <person name="Shimamura S."/>
            <person name="Sekine M."/>
            <person name="Tajima T."/>
            <person name="Kosugi H."/>
            <person name="Ichikawa N."/>
            <person name="Tasumi E."/>
            <person name="Hiraki A.T."/>
            <person name="Shimizu A."/>
            <person name="Kato Y."/>
            <person name="Nishiko R."/>
            <person name="Mori K."/>
            <person name="Fujita N."/>
            <person name="Imachi H."/>
            <person name="Takai K."/>
        </authorList>
    </citation>
    <scope>NUCLEOTIDE SEQUENCE [LARGE SCALE GENOMIC DNA]</scope>
    <source>
        <strain evidence="2">DSM 17711 / JCM 13418 / NBRC 101707 / SANAE</strain>
    </source>
</reference>